<reference evidence="2" key="1">
    <citation type="submission" date="2025-08" db="UniProtKB">
        <authorList>
            <consortium name="RefSeq"/>
        </authorList>
    </citation>
    <scope>IDENTIFICATION</scope>
    <source>
        <tissue evidence="2">Muscle</tissue>
    </source>
</reference>
<dbReference type="GeneID" id="106473415"/>
<sequence>QKDFHMDHKHETDINVIHSPDKKKQLQECHKFALYRCGKIFLKVSKLTRYLTGEQSYQAKCALRQAFFTCIQKLRLKPCSHRKYNKDYNIEKFRKKLADSLWENRSCVLFTKESDK</sequence>
<evidence type="ECO:0000313" key="2">
    <source>
        <dbReference type="RefSeq" id="XP_013789548.1"/>
    </source>
</evidence>
<organism evidence="1 2">
    <name type="scientific">Limulus polyphemus</name>
    <name type="common">Atlantic horseshoe crab</name>
    <dbReference type="NCBI Taxonomy" id="6850"/>
    <lineage>
        <taxon>Eukaryota</taxon>
        <taxon>Metazoa</taxon>
        <taxon>Ecdysozoa</taxon>
        <taxon>Arthropoda</taxon>
        <taxon>Chelicerata</taxon>
        <taxon>Merostomata</taxon>
        <taxon>Xiphosura</taxon>
        <taxon>Limulidae</taxon>
        <taxon>Limulus</taxon>
    </lineage>
</organism>
<gene>
    <name evidence="2" type="primary">LOC106473415</name>
</gene>
<accession>A0ABM1BVM0</accession>
<proteinExistence type="predicted"/>
<keyword evidence="1" id="KW-1185">Reference proteome</keyword>
<evidence type="ECO:0000313" key="1">
    <source>
        <dbReference type="Proteomes" id="UP000694941"/>
    </source>
</evidence>
<name>A0ABM1BVM0_LIMPO</name>
<dbReference type="Proteomes" id="UP000694941">
    <property type="component" value="Unplaced"/>
</dbReference>
<feature type="non-terminal residue" evidence="2">
    <location>
        <position position="1"/>
    </location>
</feature>
<protein>
    <submittedName>
        <fullName evidence="2">Uncharacterized protein LOC106473415</fullName>
    </submittedName>
</protein>
<dbReference type="RefSeq" id="XP_013789548.1">
    <property type="nucleotide sequence ID" value="XM_013934094.2"/>
</dbReference>